<dbReference type="SMART" id="SM00028">
    <property type="entry name" value="TPR"/>
    <property type="match status" value="5"/>
</dbReference>
<dbReference type="InterPro" id="IPR011990">
    <property type="entry name" value="TPR-like_helical_dom_sf"/>
</dbReference>
<dbReference type="Gene3D" id="3.40.50.300">
    <property type="entry name" value="P-loop containing nucleotide triphosphate hydrolases"/>
    <property type="match status" value="1"/>
</dbReference>
<dbReference type="Pfam" id="PF13424">
    <property type="entry name" value="TPR_12"/>
    <property type="match status" value="2"/>
</dbReference>
<reference evidence="1 2" key="1">
    <citation type="submission" date="2018-03" db="EMBL/GenBank/DDBJ databases">
        <title>Genomic Encyclopedia of Archaeal and Bacterial Type Strains, Phase II (KMG-II): from individual species to whole genera.</title>
        <authorList>
            <person name="Goeker M."/>
        </authorList>
    </citation>
    <scope>NUCLEOTIDE SEQUENCE [LARGE SCALE GENOMIC DNA]</scope>
    <source>
        <strain evidence="1 2">DSM 44720</strain>
    </source>
</reference>
<dbReference type="SUPFAM" id="SSF52540">
    <property type="entry name" value="P-loop containing nucleoside triphosphate hydrolases"/>
    <property type="match status" value="1"/>
</dbReference>
<dbReference type="EMBL" id="PVTF01000013">
    <property type="protein sequence ID" value="PRY35728.1"/>
    <property type="molecule type" value="Genomic_DNA"/>
</dbReference>
<comment type="caution">
    <text evidence="1">The sequence shown here is derived from an EMBL/GenBank/DDBJ whole genome shotgun (WGS) entry which is preliminary data.</text>
</comment>
<sequence>MPAGTRRPGPKPVSLSFGAPKVEAVRGCESELPTWKSGDLPDPGGCGSLDEFATALRRLKVWAGDPSYESIKDRVNGAWAAAGRPAAELAGKSTVADCFRSGRRRLNTDLVLAVVEVLHPDPDYAARWRRALRVVGDDSAAARQVHVRDGLPRDVPWFTGRVDQLARIRRAVLDGQRVVAISGMAGVGKTALAVHAGRLLADGRRVFFVDLRGFDPDLSPADPDAVLGALLRLLGVPARRLPRDPEGRAAAYRDRLADTNAVVVLDNAADADQVRPLVADVPGCLTLVTGRRRVDGAVHLGLDVFPPSDAEAFLRRAAPGIAVGPDPEARARVARRCGHLPLALGLVAGYMGGLSGWTLTDHADRLDQRHEDRRLDSAVGLALDVSYRHLPAPARRLFRLLSLHPGRDFDGAAAAALAGTAPDVARGRLHRLGGDHLLRTPAPDRYAFHDLVRAHAVGRADDEDPPSAHRAALTRLFDHYLDTAAAAVATAFPVDDDGRPRAALVDRAAFVDRADALSWLDAERPALVAVAGHAAARGWPTHATRLSATLWRYLAGGHHADALAIHGHAHRVARATGDPAGQARALADLGLTHLRSGLYARAGEHLRRSLDLFRHTDDRTGRARALNVLGLVDLWLGRYRLATDNHGQALDLFRRSGDVANEARALGNLGVVQLRLGHHARAADHQWRALDLFRQTGDRTGEAYALDCLGTVDTRLGRPGRGAENHRRALALHRETGDREGQAWALNGVGDAELAAGSPAEAVTHHTAAGTIAAAVGHRQQEARAHAGLARAHQALDEPLDARHHYGRALTLYTDLGLPEAALLRDDLVTTRL</sequence>
<dbReference type="Proteomes" id="UP000239494">
    <property type="component" value="Unassembled WGS sequence"/>
</dbReference>
<organism evidence="1 2">
    <name type="scientific">Umezawaea tangerina</name>
    <dbReference type="NCBI Taxonomy" id="84725"/>
    <lineage>
        <taxon>Bacteria</taxon>
        <taxon>Bacillati</taxon>
        <taxon>Actinomycetota</taxon>
        <taxon>Actinomycetes</taxon>
        <taxon>Pseudonocardiales</taxon>
        <taxon>Pseudonocardiaceae</taxon>
        <taxon>Umezawaea</taxon>
    </lineage>
</organism>
<dbReference type="InterPro" id="IPR027417">
    <property type="entry name" value="P-loop_NTPase"/>
</dbReference>
<dbReference type="InterPro" id="IPR019734">
    <property type="entry name" value="TPR_rpt"/>
</dbReference>
<keyword evidence="2" id="KW-1185">Reference proteome</keyword>
<protein>
    <submittedName>
        <fullName evidence="1">Tetratricopeptide repeat protein</fullName>
    </submittedName>
</protein>
<dbReference type="SUPFAM" id="SSF48452">
    <property type="entry name" value="TPR-like"/>
    <property type="match status" value="2"/>
</dbReference>
<dbReference type="AlphaFoldDB" id="A0A2T0SQP8"/>
<name>A0A2T0SQP8_9PSEU</name>
<dbReference type="PANTHER" id="PTHR47691">
    <property type="entry name" value="REGULATOR-RELATED"/>
    <property type="match status" value="1"/>
</dbReference>
<accession>A0A2T0SQP8</accession>
<dbReference type="Gene3D" id="1.25.40.10">
    <property type="entry name" value="Tetratricopeptide repeat domain"/>
    <property type="match status" value="1"/>
</dbReference>
<gene>
    <name evidence="1" type="ORF">CLV43_113155</name>
</gene>
<dbReference type="PRINTS" id="PR00364">
    <property type="entry name" value="DISEASERSIST"/>
</dbReference>
<evidence type="ECO:0000313" key="1">
    <source>
        <dbReference type="EMBL" id="PRY35728.1"/>
    </source>
</evidence>
<evidence type="ECO:0000313" key="2">
    <source>
        <dbReference type="Proteomes" id="UP000239494"/>
    </source>
</evidence>
<dbReference type="PANTHER" id="PTHR47691:SF3">
    <property type="entry name" value="HTH-TYPE TRANSCRIPTIONAL REGULATOR RV0890C-RELATED"/>
    <property type="match status" value="1"/>
</dbReference>
<proteinExistence type="predicted"/>